<feature type="coiled-coil region" evidence="1">
    <location>
        <begin position="18"/>
        <end position="45"/>
    </location>
</feature>
<name>A0A975R849_9GAMM</name>
<accession>A0A975R849</accession>
<keyword evidence="1" id="KW-0175">Coiled coil</keyword>
<dbReference type="RefSeq" id="WP_215579714.1">
    <property type="nucleotide sequence ID" value="NZ_CP073754.1"/>
</dbReference>
<evidence type="ECO:0000256" key="1">
    <source>
        <dbReference type="SAM" id="Coils"/>
    </source>
</evidence>
<proteinExistence type="predicted"/>
<dbReference type="AlphaFoldDB" id="A0A975R849"/>
<dbReference type="EMBL" id="CP073754">
    <property type="protein sequence ID" value="QWF69542.1"/>
    <property type="molecule type" value="Genomic_DNA"/>
</dbReference>
<dbReference type="Proteomes" id="UP000676649">
    <property type="component" value="Chromosome"/>
</dbReference>
<sequence length="49" mass="5795">MASEAVEFPSARYFQVHFEHIYAELVETRRSLEDLQQQLLALTSLQNKR</sequence>
<dbReference type="KEGG" id="mpad:KEF85_09125"/>
<gene>
    <name evidence="2" type="ORF">KEF85_09125</name>
</gene>
<organism evidence="2 3">
    <name type="scientific">Methylomonas paludis</name>
    <dbReference type="NCBI Taxonomy" id="1173101"/>
    <lineage>
        <taxon>Bacteria</taxon>
        <taxon>Pseudomonadati</taxon>
        <taxon>Pseudomonadota</taxon>
        <taxon>Gammaproteobacteria</taxon>
        <taxon>Methylococcales</taxon>
        <taxon>Methylococcaceae</taxon>
        <taxon>Methylomonas</taxon>
    </lineage>
</organism>
<protein>
    <submittedName>
        <fullName evidence="2">Uncharacterized protein</fullName>
    </submittedName>
</protein>
<evidence type="ECO:0000313" key="3">
    <source>
        <dbReference type="Proteomes" id="UP000676649"/>
    </source>
</evidence>
<evidence type="ECO:0000313" key="2">
    <source>
        <dbReference type="EMBL" id="QWF69542.1"/>
    </source>
</evidence>
<reference evidence="2" key="1">
    <citation type="submission" date="2021-04" db="EMBL/GenBank/DDBJ databases">
        <title>Draft genome sequence data of methanotrophic Methylovulum sp. strain S1L and Methylomonas sp. strain S2AM isolated from boreal lake water columns.</title>
        <authorList>
            <person name="Rissanen A.J."/>
            <person name="Mangayil R."/>
            <person name="Svenning M.M."/>
            <person name="Khanongnuch R."/>
        </authorList>
    </citation>
    <scope>NUCLEOTIDE SEQUENCE</scope>
    <source>
        <strain evidence="2">S2AM</strain>
    </source>
</reference>
<keyword evidence="3" id="KW-1185">Reference proteome</keyword>